<dbReference type="STRING" id="45351.A7T3M9"/>
<dbReference type="ESTHER" id="nemve-a7t3m9">
    <property type="family name" value="Monoglyceridelipase_lysophospholip"/>
</dbReference>
<keyword evidence="3" id="KW-1185">Reference proteome</keyword>
<gene>
    <name evidence="2" type="ORF">NEMVEDRAFT_v1g195674</name>
</gene>
<organism evidence="2 3">
    <name type="scientific">Nematostella vectensis</name>
    <name type="common">Starlet sea anemone</name>
    <dbReference type="NCBI Taxonomy" id="45351"/>
    <lineage>
        <taxon>Eukaryota</taxon>
        <taxon>Metazoa</taxon>
        <taxon>Cnidaria</taxon>
        <taxon>Anthozoa</taxon>
        <taxon>Hexacorallia</taxon>
        <taxon>Actiniaria</taxon>
        <taxon>Edwardsiidae</taxon>
        <taxon>Nematostella</taxon>
    </lineage>
</organism>
<name>A7T3M9_NEMVE</name>
<dbReference type="PANTHER" id="PTHR11614">
    <property type="entry name" value="PHOSPHOLIPASE-RELATED"/>
    <property type="match status" value="1"/>
</dbReference>
<evidence type="ECO:0000313" key="2">
    <source>
        <dbReference type="EMBL" id="EDO29435.1"/>
    </source>
</evidence>
<dbReference type="GO" id="GO:0047372">
    <property type="term" value="F:monoacylglycerol lipase activity"/>
    <property type="evidence" value="ECO:0000318"/>
    <property type="project" value="GO_Central"/>
</dbReference>
<evidence type="ECO:0000313" key="3">
    <source>
        <dbReference type="Proteomes" id="UP000001593"/>
    </source>
</evidence>
<dbReference type="GO" id="GO:0016020">
    <property type="term" value="C:membrane"/>
    <property type="evidence" value="ECO:0000318"/>
    <property type="project" value="GO_Central"/>
</dbReference>
<sequence>MANNLDSPQIIVQAPVMENEGSFKNKDGLSISTRTWTSQSEQPKALIFICHGYGDHSKRYSKFLAQALVDEGFFVLSHDHVGHGKSEGERAQIDSLQKYVRDIFDHIDQIIPKYEGLPIYLFGHSMGGLIAVLAAQRRPTFFKGVVLSAPALIVDPHKDNKCMRFLGKMVSWVAPSLQLLPAMDPNSMSRDPEQVKAYAEDPLVWHGGVKVGIGLAIAHAVDEVQASMESIKWPFLVLHGTADTLCLMEGSKQLERRAGSKDKTIKTYDGYYHDLLKEPKDDSTVILKDIIEWLNARM</sequence>
<dbReference type="PhylomeDB" id="A7T3M9"/>
<dbReference type="PRINTS" id="PR00111">
    <property type="entry name" value="ABHYDROLASE"/>
</dbReference>
<dbReference type="SUPFAM" id="SSF53474">
    <property type="entry name" value="alpha/beta-Hydrolases"/>
    <property type="match status" value="1"/>
</dbReference>
<dbReference type="HOGENOM" id="CLU_026209_7_1_1"/>
<dbReference type="OMA" id="SYEGWSH"/>
<dbReference type="InterPro" id="IPR051044">
    <property type="entry name" value="MAG_DAG_Lipase"/>
</dbReference>
<evidence type="ECO:0000259" key="1">
    <source>
        <dbReference type="Pfam" id="PF12146"/>
    </source>
</evidence>
<dbReference type="AlphaFoldDB" id="A7T3M9"/>
<proteinExistence type="predicted"/>
<dbReference type="EMBL" id="DS470563">
    <property type="protein sequence ID" value="EDO29435.1"/>
    <property type="molecule type" value="Genomic_DNA"/>
</dbReference>
<protein>
    <recommendedName>
        <fullName evidence="1">Serine aminopeptidase S33 domain-containing protein</fullName>
    </recommendedName>
</protein>
<dbReference type="InParanoid" id="A7T3M9"/>
<dbReference type="OrthoDB" id="2498029at2759"/>
<dbReference type="InterPro" id="IPR022742">
    <property type="entry name" value="Hydrolase_4"/>
</dbReference>
<dbReference type="KEGG" id="nve:5500018"/>
<dbReference type="Proteomes" id="UP000001593">
    <property type="component" value="Unassembled WGS sequence"/>
</dbReference>
<accession>A7T3M9</accession>
<feature type="domain" description="Serine aminopeptidase S33" evidence="1">
    <location>
        <begin position="42"/>
        <end position="279"/>
    </location>
</feature>
<dbReference type="InterPro" id="IPR000073">
    <property type="entry name" value="AB_hydrolase_1"/>
</dbReference>
<dbReference type="Gene3D" id="3.40.50.1820">
    <property type="entry name" value="alpha/beta hydrolase"/>
    <property type="match status" value="1"/>
</dbReference>
<dbReference type="FunFam" id="3.40.50.1820:FF:000117">
    <property type="entry name" value="Monoglyceride lipase, putative"/>
    <property type="match status" value="1"/>
</dbReference>
<dbReference type="Pfam" id="PF12146">
    <property type="entry name" value="Hydrolase_4"/>
    <property type="match status" value="1"/>
</dbReference>
<dbReference type="InterPro" id="IPR029058">
    <property type="entry name" value="AB_hydrolase_fold"/>
</dbReference>
<reference evidence="2 3" key="1">
    <citation type="journal article" date="2007" name="Science">
        <title>Sea anemone genome reveals ancestral eumetazoan gene repertoire and genomic organization.</title>
        <authorList>
            <person name="Putnam N.H."/>
            <person name="Srivastava M."/>
            <person name="Hellsten U."/>
            <person name="Dirks B."/>
            <person name="Chapman J."/>
            <person name="Salamov A."/>
            <person name="Terry A."/>
            <person name="Shapiro H."/>
            <person name="Lindquist E."/>
            <person name="Kapitonov V.V."/>
            <person name="Jurka J."/>
            <person name="Genikhovich G."/>
            <person name="Grigoriev I.V."/>
            <person name="Lucas S.M."/>
            <person name="Steele R.E."/>
            <person name="Finnerty J.R."/>
            <person name="Technau U."/>
            <person name="Martindale M.Q."/>
            <person name="Rokhsar D.S."/>
        </authorList>
    </citation>
    <scope>NUCLEOTIDE SEQUENCE [LARGE SCALE GENOMIC DNA]</scope>
    <source>
        <strain evidence="3">CH2 X CH6</strain>
    </source>
</reference>
<dbReference type="eggNOG" id="KOG1455">
    <property type="taxonomic scope" value="Eukaryota"/>
</dbReference>